<feature type="transmembrane region" description="Helical" evidence="1">
    <location>
        <begin position="66"/>
        <end position="85"/>
    </location>
</feature>
<dbReference type="Proteomes" id="UP000192330">
    <property type="component" value="Unassembled WGS sequence"/>
</dbReference>
<evidence type="ECO:0008006" key="4">
    <source>
        <dbReference type="Google" id="ProtNLM"/>
    </source>
</evidence>
<feature type="transmembrane region" description="Helical" evidence="1">
    <location>
        <begin position="6"/>
        <end position="25"/>
    </location>
</feature>
<name>A0A1W2BZ74_9RHOB</name>
<keyword evidence="1" id="KW-0472">Membrane</keyword>
<gene>
    <name evidence="2" type="ORF">SAMN06295998_105115</name>
</gene>
<evidence type="ECO:0000313" key="3">
    <source>
        <dbReference type="Proteomes" id="UP000192330"/>
    </source>
</evidence>
<keyword evidence="1" id="KW-1133">Transmembrane helix</keyword>
<keyword evidence="1" id="KW-0812">Transmembrane</keyword>
<accession>A0A1W2BZ74</accession>
<keyword evidence="3" id="KW-1185">Reference proteome</keyword>
<organism evidence="2 3">
    <name type="scientific">Primorskyibacter flagellatus</name>
    <dbReference type="NCBI Taxonomy" id="1387277"/>
    <lineage>
        <taxon>Bacteria</taxon>
        <taxon>Pseudomonadati</taxon>
        <taxon>Pseudomonadota</taxon>
        <taxon>Alphaproteobacteria</taxon>
        <taxon>Rhodobacterales</taxon>
        <taxon>Roseobacteraceae</taxon>
        <taxon>Primorskyibacter</taxon>
    </lineage>
</organism>
<proteinExistence type="predicted"/>
<dbReference type="OrthoDB" id="7632202at2"/>
<protein>
    <recommendedName>
        <fullName evidence="4">Cation/multidrug efflux pump</fullName>
    </recommendedName>
</protein>
<evidence type="ECO:0000256" key="1">
    <source>
        <dbReference type="SAM" id="Phobius"/>
    </source>
</evidence>
<evidence type="ECO:0000313" key="2">
    <source>
        <dbReference type="EMBL" id="SMC77942.1"/>
    </source>
</evidence>
<dbReference type="EMBL" id="FWYD01000005">
    <property type="protein sequence ID" value="SMC77942.1"/>
    <property type="molecule type" value="Genomic_DNA"/>
</dbReference>
<sequence length="87" mass="9925">MMGLARLIGIGFIVLSVIYISLSFYSRSIRRKKLEQEWNEADMTGDKDSFVEQGLKSYDSSLRRKLILGVYVIPVVIIGTIIYVVNH</sequence>
<dbReference type="AlphaFoldDB" id="A0A1W2BZ74"/>
<dbReference type="STRING" id="1387277.SAMN06295998_105115"/>
<dbReference type="RefSeq" id="WP_084352848.1">
    <property type="nucleotide sequence ID" value="NZ_FWYD01000005.1"/>
</dbReference>
<reference evidence="2 3" key="1">
    <citation type="submission" date="2017-04" db="EMBL/GenBank/DDBJ databases">
        <authorList>
            <person name="Afonso C.L."/>
            <person name="Miller P.J."/>
            <person name="Scott M.A."/>
            <person name="Spackman E."/>
            <person name="Goraichik I."/>
            <person name="Dimitrov K.M."/>
            <person name="Suarez D.L."/>
            <person name="Swayne D.E."/>
        </authorList>
    </citation>
    <scope>NUCLEOTIDE SEQUENCE [LARGE SCALE GENOMIC DNA]</scope>
    <source>
        <strain evidence="2 3">CGMCC 1.12644</strain>
    </source>
</reference>